<dbReference type="InterPro" id="IPR050683">
    <property type="entry name" value="Bact_Polysacc_Export_ATP-bd"/>
</dbReference>
<dbReference type="AlphaFoldDB" id="A0A7X8C5F6"/>
<name>A0A7X8C5F6_9LACT</name>
<organism evidence="6 7">
    <name type="scientific">Globicatella sulfidifaciens</name>
    <dbReference type="NCBI Taxonomy" id="136093"/>
    <lineage>
        <taxon>Bacteria</taxon>
        <taxon>Bacillati</taxon>
        <taxon>Bacillota</taxon>
        <taxon>Bacilli</taxon>
        <taxon>Lactobacillales</taxon>
        <taxon>Aerococcaceae</taxon>
        <taxon>Globicatella</taxon>
    </lineage>
</organism>
<evidence type="ECO:0000313" key="6">
    <source>
        <dbReference type="EMBL" id="NLJ19266.1"/>
    </source>
</evidence>
<dbReference type="GO" id="GO:0016887">
    <property type="term" value="F:ATP hydrolysis activity"/>
    <property type="evidence" value="ECO:0007669"/>
    <property type="project" value="InterPro"/>
</dbReference>
<comment type="similarity">
    <text evidence="1">Belongs to the ABC transporter superfamily.</text>
</comment>
<evidence type="ECO:0000256" key="3">
    <source>
        <dbReference type="ARBA" id="ARBA00022741"/>
    </source>
</evidence>
<keyword evidence="4 6" id="KW-0067">ATP-binding</keyword>
<dbReference type="InterPro" id="IPR015860">
    <property type="entry name" value="ABC_transpr_TagH-like"/>
</dbReference>
<proteinExistence type="inferred from homology"/>
<dbReference type="GO" id="GO:0016020">
    <property type="term" value="C:membrane"/>
    <property type="evidence" value="ECO:0007669"/>
    <property type="project" value="InterPro"/>
</dbReference>
<feature type="domain" description="ABC transporter" evidence="5">
    <location>
        <begin position="29"/>
        <end position="256"/>
    </location>
</feature>
<dbReference type="PANTHER" id="PTHR46743">
    <property type="entry name" value="TEICHOIC ACIDS EXPORT ATP-BINDING PROTEIN TAGH"/>
    <property type="match status" value="1"/>
</dbReference>
<dbReference type="EMBL" id="JAAYSM010000378">
    <property type="protein sequence ID" value="NLJ19266.1"/>
    <property type="molecule type" value="Genomic_DNA"/>
</dbReference>
<dbReference type="Pfam" id="PF00005">
    <property type="entry name" value="ABC_tran"/>
    <property type="match status" value="2"/>
</dbReference>
<dbReference type="GO" id="GO:0005524">
    <property type="term" value="F:ATP binding"/>
    <property type="evidence" value="ECO:0007669"/>
    <property type="project" value="UniProtKB-KW"/>
</dbReference>
<dbReference type="InterPro" id="IPR027417">
    <property type="entry name" value="P-loop_NTPase"/>
</dbReference>
<dbReference type="PANTHER" id="PTHR46743:SF2">
    <property type="entry name" value="TEICHOIC ACIDS EXPORT ATP-BINDING PROTEIN TAGH"/>
    <property type="match status" value="1"/>
</dbReference>
<dbReference type="InterPro" id="IPR003439">
    <property type="entry name" value="ABC_transporter-like_ATP-bd"/>
</dbReference>
<reference evidence="6 7" key="1">
    <citation type="journal article" date="2020" name="Biotechnol. Biofuels">
        <title>New insights from the biogas microbiome by comprehensive genome-resolved metagenomics of nearly 1600 species originating from multiple anaerobic digesters.</title>
        <authorList>
            <person name="Campanaro S."/>
            <person name="Treu L."/>
            <person name="Rodriguez-R L.M."/>
            <person name="Kovalovszki A."/>
            <person name="Ziels R.M."/>
            <person name="Maus I."/>
            <person name="Zhu X."/>
            <person name="Kougias P.G."/>
            <person name="Basile A."/>
            <person name="Luo G."/>
            <person name="Schluter A."/>
            <person name="Konstantinidis K.T."/>
            <person name="Angelidaki I."/>
        </authorList>
    </citation>
    <scope>NUCLEOTIDE SEQUENCE [LARGE SCALE GENOMIC DNA]</scope>
    <source>
        <strain evidence="6">AS23ysBPME_34</strain>
    </source>
</reference>
<dbReference type="RefSeq" id="WP_276649692.1">
    <property type="nucleotide sequence ID" value="NZ_JAAYSM010000378.1"/>
</dbReference>
<sequence>MISTKKVIIDAKNLSVAFKSNQNKDDYKSHVIDFFEGKKHKKGKRDKLFWPLKNISFQGYQGEILGIVGANGSGKTTLCQVLTGILAPDKGKLSIDGRVTALFAHGIGRNVKLSGRENVYLNGLMLGIEREKIDEFINDIHEFSGLGDFFDQPMKKYSSGMRARLGFSVSAHLEPEILILDEALNTGDQAFSRKASQKMKELVSKAKMVIVVTHSHRFARANCDRVIWLDQGEVREIGEPDQVISEYEKTVPAPKRRVRKRLQLKSIDTKMRDNTAIEADNVGINFNLGRDNHWALKDVSFKINEGEVIGIIGRNGAGKSTLCKVMTNILAPDQGKIKVNGETTALLNYGTGFNRHLSGFDNVYLNGMLLGIPKAIVESNMQNIVEFSGLEKFMNRSIKYYSSGMRARLGFSIAAILQPDIFIIDEALSTGDMAFQQKASEKIQEMMEEAKAVVIVSHSMNFIKKVCTRAIWLDNGRIVMDGKSEYVVDQYLNRAKDDRAKTKQLN</sequence>
<dbReference type="SUPFAM" id="SSF52540">
    <property type="entry name" value="P-loop containing nucleoside triphosphate hydrolases"/>
    <property type="match status" value="2"/>
</dbReference>
<gene>
    <name evidence="6" type="ORF">GX355_10465</name>
</gene>
<evidence type="ECO:0000256" key="1">
    <source>
        <dbReference type="ARBA" id="ARBA00005417"/>
    </source>
</evidence>
<dbReference type="Gene3D" id="3.40.50.300">
    <property type="entry name" value="P-loop containing nucleotide triphosphate hydrolases"/>
    <property type="match status" value="2"/>
</dbReference>
<dbReference type="InterPro" id="IPR017871">
    <property type="entry name" value="ABC_transporter-like_CS"/>
</dbReference>
<comment type="caution">
    <text evidence="6">The sequence shown here is derived from an EMBL/GenBank/DDBJ whole genome shotgun (WGS) entry which is preliminary data.</text>
</comment>
<dbReference type="PROSITE" id="PS00211">
    <property type="entry name" value="ABC_TRANSPORTER_1"/>
    <property type="match status" value="2"/>
</dbReference>
<evidence type="ECO:0000256" key="2">
    <source>
        <dbReference type="ARBA" id="ARBA00022448"/>
    </source>
</evidence>
<protein>
    <submittedName>
        <fullName evidence="6">ATP-binding cassette domain-containing protein</fullName>
    </submittedName>
</protein>
<dbReference type="InterPro" id="IPR003593">
    <property type="entry name" value="AAA+_ATPase"/>
</dbReference>
<evidence type="ECO:0000256" key="4">
    <source>
        <dbReference type="ARBA" id="ARBA00022840"/>
    </source>
</evidence>
<accession>A0A7X8C5F6</accession>
<feature type="domain" description="ABC transporter" evidence="5">
    <location>
        <begin position="277"/>
        <end position="500"/>
    </location>
</feature>
<dbReference type="Proteomes" id="UP000541058">
    <property type="component" value="Unassembled WGS sequence"/>
</dbReference>
<dbReference type="PROSITE" id="PS50893">
    <property type="entry name" value="ABC_TRANSPORTER_2"/>
    <property type="match status" value="2"/>
</dbReference>
<dbReference type="CDD" id="cd03220">
    <property type="entry name" value="ABC_KpsT_Wzt"/>
    <property type="match status" value="2"/>
</dbReference>
<keyword evidence="3" id="KW-0547">Nucleotide-binding</keyword>
<evidence type="ECO:0000313" key="7">
    <source>
        <dbReference type="Proteomes" id="UP000541058"/>
    </source>
</evidence>
<dbReference type="GO" id="GO:0140359">
    <property type="term" value="F:ABC-type transporter activity"/>
    <property type="evidence" value="ECO:0007669"/>
    <property type="project" value="InterPro"/>
</dbReference>
<keyword evidence="2" id="KW-0813">Transport</keyword>
<dbReference type="SMART" id="SM00382">
    <property type="entry name" value="AAA"/>
    <property type="match status" value="2"/>
</dbReference>
<evidence type="ECO:0000259" key="5">
    <source>
        <dbReference type="PROSITE" id="PS50893"/>
    </source>
</evidence>